<dbReference type="PANTHER" id="PTHR30537">
    <property type="entry name" value="HTH-TYPE TRANSCRIPTIONAL REGULATOR"/>
    <property type="match status" value="1"/>
</dbReference>
<dbReference type="InterPro" id="IPR000847">
    <property type="entry name" value="LysR_HTH_N"/>
</dbReference>
<evidence type="ECO:0000313" key="7">
    <source>
        <dbReference type="Proteomes" id="UP001165882"/>
    </source>
</evidence>
<keyword evidence="7" id="KW-1185">Reference proteome</keyword>
<dbReference type="Gene3D" id="3.40.190.290">
    <property type="match status" value="1"/>
</dbReference>
<keyword evidence="2" id="KW-0805">Transcription regulation</keyword>
<evidence type="ECO:0000256" key="1">
    <source>
        <dbReference type="ARBA" id="ARBA00009437"/>
    </source>
</evidence>
<dbReference type="Pfam" id="PF00126">
    <property type="entry name" value="HTH_1"/>
    <property type="match status" value="1"/>
</dbReference>
<dbReference type="InterPro" id="IPR005119">
    <property type="entry name" value="LysR_subst-bd"/>
</dbReference>
<comment type="similarity">
    <text evidence="1">Belongs to the LysR transcriptional regulatory family.</text>
</comment>
<comment type="caution">
    <text evidence="6">The sequence shown here is derived from an EMBL/GenBank/DDBJ whole genome shotgun (WGS) entry which is preliminary data.</text>
</comment>
<dbReference type="Gene3D" id="1.10.10.10">
    <property type="entry name" value="Winged helix-like DNA-binding domain superfamily/Winged helix DNA-binding domain"/>
    <property type="match status" value="1"/>
</dbReference>
<dbReference type="InterPro" id="IPR036390">
    <property type="entry name" value="WH_DNA-bd_sf"/>
</dbReference>
<feature type="domain" description="HTH lysR-type" evidence="5">
    <location>
        <begin position="1"/>
        <end position="59"/>
    </location>
</feature>
<proteinExistence type="inferred from homology"/>
<keyword evidence="3" id="KW-0238">DNA-binding</keyword>
<evidence type="ECO:0000313" key="6">
    <source>
        <dbReference type="EMBL" id="TRZ63596.1"/>
    </source>
</evidence>
<evidence type="ECO:0000256" key="2">
    <source>
        <dbReference type="ARBA" id="ARBA00023015"/>
    </source>
</evidence>
<dbReference type="InterPro" id="IPR058163">
    <property type="entry name" value="LysR-type_TF_proteobact-type"/>
</dbReference>
<dbReference type="InterPro" id="IPR036388">
    <property type="entry name" value="WH-like_DNA-bd_sf"/>
</dbReference>
<accession>A0ABY3DDB2</accession>
<dbReference type="EMBL" id="QWEF01000001">
    <property type="protein sequence ID" value="TRZ63596.1"/>
    <property type="molecule type" value="Genomic_DNA"/>
</dbReference>
<name>A0ABY3DDB2_9PSED</name>
<evidence type="ECO:0000256" key="3">
    <source>
        <dbReference type="ARBA" id="ARBA00023125"/>
    </source>
</evidence>
<dbReference type="PROSITE" id="PS50931">
    <property type="entry name" value="HTH_LYSR"/>
    <property type="match status" value="1"/>
</dbReference>
<dbReference type="SUPFAM" id="SSF53850">
    <property type="entry name" value="Periplasmic binding protein-like II"/>
    <property type="match status" value="1"/>
</dbReference>
<keyword evidence="4" id="KW-0804">Transcription</keyword>
<evidence type="ECO:0000256" key="4">
    <source>
        <dbReference type="ARBA" id="ARBA00023163"/>
    </source>
</evidence>
<dbReference type="Proteomes" id="UP001165882">
    <property type="component" value="Unassembled WGS sequence"/>
</dbReference>
<evidence type="ECO:0000259" key="5">
    <source>
        <dbReference type="PROSITE" id="PS50931"/>
    </source>
</evidence>
<dbReference type="PANTHER" id="PTHR30537:SF72">
    <property type="entry name" value="LYSR FAMILY TRANSCRIPTIONAL REGULATOR"/>
    <property type="match status" value="1"/>
</dbReference>
<protein>
    <submittedName>
        <fullName evidence="6">LysR family transcriptional regulator</fullName>
    </submittedName>
</protein>
<dbReference type="CDD" id="cd08472">
    <property type="entry name" value="PBP2_CrgA_like_3"/>
    <property type="match status" value="1"/>
</dbReference>
<gene>
    <name evidence="6" type="ORF">DZA28_08910</name>
</gene>
<dbReference type="SUPFAM" id="SSF46785">
    <property type="entry name" value="Winged helix' DNA-binding domain"/>
    <property type="match status" value="1"/>
</dbReference>
<dbReference type="Pfam" id="PF03466">
    <property type="entry name" value="LysR_substrate"/>
    <property type="match status" value="1"/>
</dbReference>
<organism evidence="6 7">
    <name type="scientific">Pseudomonas alloputida</name>
    <dbReference type="NCBI Taxonomy" id="1940621"/>
    <lineage>
        <taxon>Bacteria</taxon>
        <taxon>Pseudomonadati</taxon>
        <taxon>Pseudomonadota</taxon>
        <taxon>Gammaproteobacteria</taxon>
        <taxon>Pseudomonadales</taxon>
        <taxon>Pseudomonadaceae</taxon>
        <taxon>Pseudomonas</taxon>
    </lineage>
</organism>
<sequence>MDRLDVMRLFTRVVERRSFTAAANDMNVPRSTTTQVIRRLEERLGVNLLLRTTRTVRPTLDGEAYYQRCKAILHDVEEAEGAFGDRKPKGPLRVEIHGAQARRLLFPRLAEFMQMYPDIELDISEGDRYIDLVHEGVDCAIRTGELRDSDLIARRLALLPVDTVASPAYCKRYGMPTTLGDLNEGHVMVGFKSSGNGMMLPLEFQQDGRVHNISLPTRVRVGGADSYLGAALADFGIIQAPRYRLRPYLVAGQLLPLLEAFPSAPMPVSLVYPRTRLPSPRLRVFIDWVREVYATA</sequence>
<reference evidence="6 7" key="1">
    <citation type="journal article" date="2019" name="Biocontrol Sci. Technol.">
        <title>Pseudomonas putida strain B2017 produced as technical grade active ingredient controls fungal and bacterial crop diseases.</title>
        <authorList>
            <person name="Oliver C."/>
            <person name="Hernandez I."/>
            <person name="Caminal M."/>
            <person name="Lara J.M."/>
            <person name="Fernandez C."/>
        </authorList>
    </citation>
    <scope>NUCLEOTIDE SEQUENCE [LARGE SCALE GENOMIC DNA]</scope>
    <source>
        <strain evidence="6 7">B2017</strain>
    </source>
</reference>